<dbReference type="EMBL" id="GL871044">
    <property type="protein sequence ID" value="EGC35862.1"/>
    <property type="molecule type" value="Genomic_DNA"/>
</dbReference>
<evidence type="ECO:0008006" key="7">
    <source>
        <dbReference type="Google" id="ProtNLM"/>
    </source>
</evidence>
<dbReference type="InterPro" id="IPR026053">
    <property type="entry name" value="HPS1"/>
</dbReference>
<protein>
    <recommendedName>
        <fullName evidence="7">Peptidoglycan binding-like domain-containing protein</fullName>
    </recommendedName>
</protein>
<dbReference type="Gene3D" id="1.10.101.10">
    <property type="entry name" value="PGBD-like superfamily/PGBD"/>
    <property type="match status" value="1"/>
</dbReference>
<dbReference type="InParanoid" id="F0ZJK6"/>
<dbReference type="AlphaFoldDB" id="F0ZJK6"/>
<dbReference type="Pfam" id="PF19038">
    <property type="entry name" value="Fuz_longin_3"/>
    <property type="match status" value="1"/>
</dbReference>
<name>F0ZJK6_DICPU</name>
<dbReference type="GO" id="GO:0016192">
    <property type="term" value="P:vesicle-mediated transport"/>
    <property type="evidence" value="ECO:0007669"/>
    <property type="project" value="InterPro"/>
</dbReference>
<evidence type="ECO:0000259" key="4">
    <source>
        <dbReference type="Pfam" id="PF19038"/>
    </source>
</evidence>
<dbReference type="GO" id="GO:0031085">
    <property type="term" value="C:BLOC-3 complex"/>
    <property type="evidence" value="ECO:0000318"/>
    <property type="project" value="GO_Central"/>
</dbReference>
<dbReference type="Pfam" id="PF19036">
    <property type="entry name" value="Fuz_longin_1"/>
    <property type="match status" value="1"/>
</dbReference>
<reference evidence="6" key="1">
    <citation type="journal article" date="2011" name="Genome Biol.">
        <title>Comparative genomics of the social amoebae Dictyostelium discoideum and Dictyostelium purpureum.</title>
        <authorList>
            <consortium name="US DOE Joint Genome Institute (JGI-PGF)"/>
            <person name="Sucgang R."/>
            <person name="Kuo A."/>
            <person name="Tian X."/>
            <person name="Salerno W."/>
            <person name="Parikh A."/>
            <person name="Feasley C.L."/>
            <person name="Dalin E."/>
            <person name="Tu H."/>
            <person name="Huang E."/>
            <person name="Barry K."/>
            <person name="Lindquist E."/>
            <person name="Shapiro H."/>
            <person name="Bruce D."/>
            <person name="Schmutz J."/>
            <person name="Salamov A."/>
            <person name="Fey P."/>
            <person name="Gaudet P."/>
            <person name="Anjard C."/>
            <person name="Babu M.M."/>
            <person name="Basu S."/>
            <person name="Bushmanova Y."/>
            <person name="van der Wel H."/>
            <person name="Katoh-Kurasawa M."/>
            <person name="Dinh C."/>
            <person name="Coutinho P.M."/>
            <person name="Saito T."/>
            <person name="Elias M."/>
            <person name="Schaap P."/>
            <person name="Kay R.R."/>
            <person name="Henrissat B."/>
            <person name="Eichinger L."/>
            <person name="Rivero F."/>
            <person name="Putnam N.H."/>
            <person name="West C.M."/>
            <person name="Loomis W.F."/>
            <person name="Chisholm R.L."/>
            <person name="Shaulsky G."/>
            <person name="Strassmann J.E."/>
            <person name="Queller D.C."/>
            <person name="Kuspa A."/>
            <person name="Grigoriev I.V."/>
        </authorList>
    </citation>
    <scope>NUCLEOTIDE SEQUENCE [LARGE SCALE GENOMIC DNA]</scope>
    <source>
        <strain evidence="6">QSDP1</strain>
    </source>
</reference>
<dbReference type="RefSeq" id="XP_003287593.1">
    <property type="nucleotide sequence ID" value="XM_003287545.1"/>
</dbReference>
<dbReference type="Pfam" id="PF01471">
    <property type="entry name" value="PG_binding_1"/>
    <property type="match status" value="1"/>
</dbReference>
<dbReference type="InterPro" id="IPR002477">
    <property type="entry name" value="Peptidoglycan-bd-like"/>
</dbReference>
<dbReference type="VEuPathDB" id="AmoebaDB:DICPUDRAFT_47448"/>
<gene>
    <name evidence="5" type="ORF">DICPUDRAFT_47448</name>
</gene>
<evidence type="ECO:0000259" key="3">
    <source>
        <dbReference type="Pfam" id="PF19036"/>
    </source>
</evidence>
<evidence type="ECO:0000259" key="2">
    <source>
        <dbReference type="Pfam" id="PF01471"/>
    </source>
</evidence>
<dbReference type="OrthoDB" id="18426at2759"/>
<evidence type="ECO:0000313" key="6">
    <source>
        <dbReference type="Proteomes" id="UP000001064"/>
    </source>
</evidence>
<dbReference type="Proteomes" id="UP000001064">
    <property type="component" value="Unassembled WGS sequence"/>
</dbReference>
<dbReference type="InterPro" id="IPR043972">
    <property type="entry name" value="FUZ/MON1/HPS1_longin_1"/>
</dbReference>
<feature type="region of interest" description="Disordered" evidence="1">
    <location>
        <begin position="419"/>
        <end position="499"/>
    </location>
</feature>
<accession>F0ZJK6</accession>
<feature type="compositionally biased region" description="Low complexity" evidence="1">
    <location>
        <begin position="293"/>
        <end position="308"/>
    </location>
</feature>
<feature type="compositionally biased region" description="Low complexity" evidence="1">
    <location>
        <begin position="437"/>
        <end position="497"/>
    </location>
</feature>
<dbReference type="PANTHER" id="PTHR12761">
    <property type="entry name" value="HERMANSKY-PUDLAK SYNDROME PROTEIN 1"/>
    <property type="match status" value="1"/>
</dbReference>
<dbReference type="InterPro" id="IPR036366">
    <property type="entry name" value="PGBDSf"/>
</dbReference>
<evidence type="ECO:0000256" key="1">
    <source>
        <dbReference type="SAM" id="MobiDB-lite"/>
    </source>
</evidence>
<dbReference type="PANTHER" id="PTHR12761:SF1">
    <property type="entry name" value="BLOC-3 COMPLEX MEMBER HPS1"/>
    <property type="match status" value="1"/>
</dbReference>
<proteinExistence type="predicted"/>
<dbReference type="SUPFAM" id="SSF47090">
    <property type="entry name" value="PGBD-like"/>
    <property type="match status" value="1"/>
</dbReference>
<feature type="domain" description="Peptidoglycan binding-like" evidence="2">
    <location>
        <begin position="330"/>
        <end position="388"/>
    </location>
</feature>
<keyword evidence="6" id="KW-1185">Reference proteome</keyword>
<evidence type="ECO:0000313" key="5">
    <source>
        <dbReference type="EMBL" id="EGC35862.1"/>
    </source>
</evidence>
<feature type="compositionally biased region" description="Basic and acidic residues" evidence="1">
    <location>
        <begin position="419"/>
        <end position="436"/>
    </location>
</feature>
<dbReference type="OMA" id="MKCYELL"/>
<dbReference type="STRING" id="5786.F0ZJK6"/>
<organism evidence="5 6">
    <name type="scientific">Dictyostelium purpureum</name>
    <name type="common">Slime mold</name>
    <dbReference type="NCBI Taxonomy" id="5786"/>
    <lineage>
        <taxon>Eukaryota</taxon>
        <taxon>Amoebozoa</taxon>
        <taxon>Evosea</taxon>
        <taxon>Eumycetozoa</taxon>
        <taxon>Dictyostelia</taxon>
        <taxon>Dictyosteliales</taxon>
        <taxon>Dictyosteliaceae</taxon>
        <taxon>Dictyostelium</taxon>
    </lineage>
</organism>
<dbReference type="GeneID" id="10500647"/>
<dbReference type="InterPro" id="IPR036365">
    <property type="entry name" value="PGBD-like_sf"/>
</dbReference>
<feature type="domain" description="FUZ/MON1/HPS1 first Longin" evidence="3">
    <location>
        <begin position="28"/>
        <end position="118"/>
    </location>
</feature>
<feature type="region of interest" description="Disordered" evidence="1">
    <location>
        <begin position="291"/>
        <end position="311"/>
    </location>
</feature>
<dbReference type="InterPro" id="IPR043970">
    <property type="entry name" value="FUZ/MON1/HPS1_longin_3"/>
</dbReference>
<feature type="domain" description="FUZ/MON1/HPS1 third Longin" evidence="4">
    <location>
        <begin position="601"/>
        <end position="763"/>
    </location>
</feature>
<feature type="region of interest" description="Disordered" evidence="1">
    <location>
        <begin position="231"/>
        <end position="252"/>
    </location>
</feature>
<sequence>MKCLIIVDSIRDETLYSEYDLDTLGINIKAIIHFMQMNIGEKPFFFQAGKHRFVFQYNENIWFILVSNDDDSEILLRHRLNLLNALFVMILGSMLTEKNSGSFQTSQLKRLKRKMSQISATVNTMFDESQSVLAQAYEALEINVGLRDRCKKNLKDLLDSYPDSSFALLFVGTKLVAHNVKAKEKHLLNHYDIFLLSIYIQIQLHPRIVEKIPMKSVDSPISQEISSFEEIPPMSSGTMDGGPGDRNISGSHNQDYELSAEEDNYETAPEDFEEPLYFLSSPFLDQLLEESTNKNNNNNTNNNNNSNNKRNKQHNLLVESLKEGLKGTSTGEAVSLLNYSLYSIGCLDEYNHSTREIYTSTTEYAVKKFQEENNLPSTGVADFNTIRLILCKVRLTDPILKRRSIAYSDTDLGQFRDISLNDDRSSRNSSFKDRDNQINNNSTTSISSTTSTTSNTSMHSTNMNNNNMNNTNNINNMNQNNSNNNNNNNNSNNLNNTFNLQFDDSNLPQYIPAESTYEQINLRLGNQISNVYAFCAEVQKNTFLVVINRTGGKQRDLAAEKKNLENSKAIIYNNICKTYGDFLLAKEKGNIAISRFFHIPGIVHFLLIDRANHRIRAPVISPDLIPTKILDSDQKYHPLHAYDNNGESPSYSDTQNNMVKFLKKKIWTMYSYCCQQLIRGGNHYMIWNDKDFQYSYRLWIADDENNEHKLDHSVSFRLNPKSFYADLLKSSFPHSSKMKCYELLVLYIGVLPTTMVSKNDRALYHLLFEMDE</sequence>
<dbReference type="eggNOG" id="ENOG502REQM">
    <property type="taxonomic scope" value="Eukaryota"/>
</dbReference>
<dbReference type="KEGG" id="dpp:DICPUDRAFT_47448"/>